<keyword evidence="2" id="KW-0732">Signal</keyword>
<dbReference type="PANTHER" id="PTHR42928">
    <property type="entry name" value="TRICARBOXYLATE-BINDING PROTEIN"/>
    <property type="match status" value="1"/>
</dbReference>
<dbReference type="PIRSF" id="PIRSF017082">
    <property type="entry name" value="YflP"/>
    <property type="match status" value="1"/>
</dbReference>
<name>A0ABS3KSN7_9PROT</name>
<dbReference type="Gene3D" id="3.40.190.150">
    <property type="entry name" value="Bordetella uptake gene, domain 1"/>
    <property type="match status" value="1"/>
</dbReference>
<organism evidence="3 4">
    <name type="scientific">Roseomonas haemaphysalidis</name>
    <dbReference type="NCBI Taxonomy" id="2768162"/>
    <lineage>
        <taxon>Bacteria</taxon>
        <taxon>Pseudomonadati</taxon>
        <taxon>Pseudomonadota</taxon>
        <taxon>Alphaproteobacteria</taxon>
        <taxon>Acetobacterales</taxon>
        <taxon>Roseomonadaceae</taxon>
        <taxon>Roseomonas</taxon>
    </lineage>
</organism>
<accession>A0ABS3KSN7</accession>
<dbReference type="RefSeq" id="WP_207417873.1">
    <property type="nucleotide sequence ID" value="NZ_CP061177.1"/>
</dbReference>
<feature type="chain" id="PRO_5045166893" evidence="2">
    <location>
        <begin position="20"/>
        <end position="319"/>
    </location>
</feature>
<proteinExistence type="inferred from homology"/>
<dbReference type="Proteomes" id="UP001518989">
    <property type="component" value="Unassembled WGS sequence"/>
</dbReference>
<gene>
    <name evidence="3" type="ORF">IAI61_13540</name>
</gene>
<feature type="signal peptide" evidence="2">
    <location>
        <begin position="1"/>
        <end position="19"/>
    </location>
</feature>
<dbReference type="SUPFAM" id="SSF53850">
    <property type="entry name" value="Periplasmic binding protein-like II"/>
    <property type="match status" value="1"/>
</dbReference>
<comment type="similarity">
    <text evidence="1">Belongs to the UPF0065 (bug) family.</text>
</comment>
<evidence type="ECO:0000313" key="4">
    <source>
        <dbReference type="Proteomes" id="UP001518989"/>
    </source>
</evidence>
<dbReference type="PANTHER" id="PTHR42928:SF5">
    <property type="entry name" value="BLR1237 PROTEIN"/>
    <property type="match status" value="1"/>
</dbReference>
<protein>
    <submittedName>
        <fullName evidence="3">Tripartite tricarboxylate transporter substrate binding protein</fullName>
    </submittedName>
</protein>
<dbReference type="Pfam" id="PF03401">
    <property type="entry name" value="TctC"/>
    <property type="match status" value="1"/>
</dbReference>
<reference evidence="3 4" key="1">
    <citation type="submission" date="2020-09" db="EMBL/GenBank/DDBJ databases">
        <title>Roseomonas.</title>
        <authorList>
            <person name="Zhu W."/>
        </authorList>
    </citation>
    <scope>NUCLEOTIDE SEQUENCE [LARGE SCALE GENOMIC DNA]</scope>
    <source>
        <strain evidence="3 4">573</strain>
    </source>
</reference>
<evidence type="ECO:0000313" key="3">
    <source>
        <dbReference type="EMBL" id="MBO1080057.1"/>
    </source>
</evidence>
<keyword evidence="4" id="KW-1185">Reference proteome</keyword>
<dbReference type="InterPro" id="IPR005064">
    <property type="entry name" value="BUG"/>
</dbReference>
<evidence type="ECO:0000256" key="2">
    <source>
        <dbReference type="SAM" id="SignalP"/>
    </source>
</evidence>
<sequence>MNRRHLLALAALAPLSARAQGWSPDRPLRLIVPFAPGGSQDVQGRLLAQAAAAELGQQVVVENRAGAGGVLGAETVARAAPDGTTLLLATAGQLTIAKAIGRKLSYDPIADFTPVIYLTDSPVALLAAPDLAVDSAQALLALARTTPAPLPYASTGIGTNTHLIMEELKAREGLKLEHVPYRGAAAAFNDLQAGRVKLMLVSVPSVLAASGGQFKVLAVTSPQRFPATPDVPTLAESGVPGFEASIWTGLSAPARTPAPVVDRLRAAFAAALRSDLLTSRFGTLGVTPNGADGAAFGAMLRADLQRWEKVAGPLDIQLD</sequence>
<dbReference type="InterPro" id="IPR042100">
    <property type="entry name" value="Bug_dom1"/>
</dbReference>
<dbReference type="EMBL" id="JACTNG010000007">
    <property type="protein sequence ID" value="MBO1080057.1"/>
    <property type="molecule type" value="Genomic_DNA"/>
</dbReference>
<evidence type="ECO:0000256" key="1">
    <source>
        <dbReference type="ARBA" id="ARBA00006987"/>
    </source>
</evidence>
<dbReference type="Gene3D" id="3.40.190.10">
    <property type="entry name" value="Periplasmic binding protein-like II"/>
    <property type="match status" value="1"/>
</dbReference>
<comment type="caution">
    <text evidence="3">The sequence shown here is derived from an EMBL/GenBank/DDBJ whole genome shotgun (WGS) entry which is preliminary data.</text>
</comment>